<evidence type="ECO:0000313" key="1">
    <source>
        <dbReference type="EMBL" id="CAF0721223.1"/>
    </source>
</evidence>
<dbReference type="EMBL" id="CAJOBB010006533">
    <property type="protein sequence ID" value="CAF4163682.1"/>
    <property type="molecule type" value="Genomic_DNA"/>
</dbReference>
<dbReference type="Proteomes" id="UP000663891">
    <property type="component" value="Unassembled WGS sequence"/>
</dbReference>
<evidence type="ECO:0000313" key="9">
    <source>
        <dbReference type="EMBL" id="CAF3987011.1"/>
    </source>
</evidence>
<evidence type="ECO:0000313" key="10">
    <source>
        <dbReference type="EMBL" id="CAF4163682.1"/>
    </source>
</evidence>
<dbReference type="Proteomes" id="UP000663844">
    <property type="component" value="Unassembled WGS sequence"/>
</dbReference>
<name>A0A819D260_9BILA</name>
<dbReference type="EMBL" id="CAJOAY010001280">
    <property type="protein sequence ID" value="CAF3821161.1"/>
    <property type="molecule type" value="Genomic_DNA"/>
</dbReference>
<reference evidence="8" key="1">
    <citation type="submission" date="2021-02" db="EMBL/GenBank/DDBJ databases">
        <authorList>
            <person name="Nowell W R."/>
        </authorList>
    </citation>
    <scope>NUCLEOTIDE SEQUENCE</scope>
</reference>
<evidence type="ECO:0000313" key="6">
    <source>
        <dbReference type="EMBL" id="CAF1143079.1"/>
    </source>
</evidence>
<organism evidence="8 13">
    <name type="scientific">Adineta steineri</name>
    <dbReference type="NCBI Taxonomy" id="433720"/>
    <lineage>
        <taxon>Eukaryota</taxon>
        <taxon>Metazoa</taxon>
        <taxon>Spiralia</taxon>
        <taxon>Gnathifera</taxon>
        <taxon>Rotifera</taxon>
        <taxon>Eurotatoria</taxon>
        <taxon>Bdelloidea</taxon>
        <taxon>Adinetida</taxon>
        <taxon>Adinetidae</taxon>
        <taxon>Adineta</taxon>
    </lineage>
</organism>
<dbReference type="OrthoDB" id="10046431at2759"/>
<evidence type="ECO:0000313" key="2">
    <source>
        <dbReference type="EMBL" id="CAF0999957.1"/>
    </source>
</evidence>
<dbReference type="EMBL" id="CAJOAZ010003131">
    <property type="protein sequence ID" value="CAF3987011.1"/>
    <property type="molecule type" value="Genomic_DNA"/>
</dbReference>
<dbReference type="Proteomes" id="UP000663832">
    <property type="component" value="Unassembled WGS sequence"/>
</dbReference>
<dbReference type="Proteomes" id="UP000663845">
    <property type="component" value="Unassembled WGS sequence"/>
</dbReference>
<protein>
    <submittedName>
        <fullName evidence="8">Uncharacterized protein</fullName>
    </submittedName>
</protein>
<dbReference type="EMBL" id="CAJNOG010000140">
    <property type="protein sequence ID" value="CAF0999957.1"/>
    <property type="molecule type" value="Genomic_DNA"/>
</dbReference>
<dbReference type="AlphaFoldDB" id="A0A819D260"/>
<dbReference type="EMBL" id="CAJNOE010000174">
    <property type="protein sequence ID" value="CAF1012308.1"/>
    <property type="molecule type" value="Genomic_DNA"/>
</dbReference>
<evidence type="ECO:0000313" key="4">
    <source>
        <dbReference type="EMBL" id="CAF1085266.1"/>
    </source>
</evidence>
<evidence type="ECO:0000313" key="12">
    <source>
        <dbReference type="Proteomes" id="UP000663832"/>
    </source>
</evidence>
<dbReference type="EMBL" id="CAJNOG010000216">
    <property type="protein sequence ID" value="CAF1085266.1"/>
    <property type="molecule type" value="Genomic_DNA"/>
</dbReference>
<evidence type="ECO:0000313" key="5">
    <source>
        <dbReference type="EMBL" id="CAF1136362.1"/>
    </source>
</evidence>
<dbReference type="EMBL" id="CAJNON010001439">
    <property type="protein sequence ID" value="CAF1462934.1"/>
    <property type="molecule type" value="Genomic_DNA"/>
</dbReference>
<evidence type="ECO:0000313" key="13">
    <source>
        <dbReference type="Proteomes" id="UP000663881"/>
    </source>
</evidence>
<evidence type="ECO:0000313" key="8">
    <source>
        <dbReference type="EMBL" id="CAF3821161.1"/>
    </source>
</evidence>
<dbReference type="EMBL" id="CAJNOI010000001">
    <property type="protein sequence ID" value="CAF0721223.1"/>
    <property type="molecule type" value="Genomic_DNA"/>
</dbReference>
<accession>A0A819D260</accession>
<dbReference type="Proteomes" id="UP000663868">
    <property type="component" value="Unassembled WGS sequence"/>
</dbReference>
<keyword evidence="12" id="KW-1185">Reference proteome</keyword>
<dbReference type="EMBL" id="CAJOAZ010009156">
    <property type="protein sequence ID" value="CAF4198199.1"/>
    <property type="molecule type" value="Genomic_DNA"/>
</dbReference>
<sequence>MDAIKAGLEKAQEALHMKKAEDCADKAHDPSVKPSERVDAAFAAGKAANKADEHGFKAEVHKEKHASS</sequence>
<evidence type="ECO:0000313" key="7">
    <source>
        <dbReference type="EMBL" id="CAF1462934.1"/>
    </source>
</evidence>
<dbReference type="Proteomes" id="UP000663860">
    <property type="component" value="Unassembled WGS sequence"/>
</dbReference>
<dbReference type="Proteomes" id="UP000663877">
    <property type="component" value="Unassembled WGS sequence"/>
</dbReference>
<dbReference type="Proteomes" id="UP000663881">
    <property type="component" value="Unassembled WGS sequence"/>
</dbReference>
<dbReference type="EMBL" id="CAJNOM010000149">
    <property type="protein sequence ID" value="CAF1143079.1"/>
    <property type="molecule type" value="Genomic_DNA"/>
</dbReference>
<dbReference type="EMBL" id="CAJNOM010000145">
    <property type="protein sequence ID" value="CAF1136362.1"/>
    <property type="molecule type" value="Genomic_DNA"/>
</dbReference>
<proteinExistence type="predicted"/>
<comment type="caution">
    <text evidence="8">The sequence shown here is derived from an EMBL/GenBank/DDBJ whole genome shotgun (WGS) entry which is preliminary data.</text>
</comment>
<evidence type="ECO:0000313" key="11">
    <source>
        <dbReference type="EMBL" id="CAF4198199.1"/>
    </source>
</evidence>
<evidence type="ECO:0000313" key="3">
    <source>
        <dbReference type="EMBL" id="CAF1012308.1"/>
    </source>
</evidence>
<gene>
    <name evidence="1" type="ORF">BJG266_LOCUS296</name>
    <name evidence="3" type="ORF">IZO911_LOCUS18251</name>
    <name evidence="2" type="ORF">JYZ213_LOCUS15938</name>
    <name evidence="4" type="ORF">JYZ213_LOCUS20523</name>
    <name evidence="10" type="ORF">KXQ929_LOCUS37963</name>
    <name evidence="8" type="ORF">OKA104_LOCUS19687</name>
    <name evidence="9" type="ORF">OXD698_LOCUS28723</name>
    <name evidence="11" type="ORF">OXD698_LOCUS40687</name>
    <name evidence="5" type="ORF">QVE165_LOCUS22226</name>
    <name evidence="6" type="ORF">QVE165_LOCUS22592</name>
    <name evidence="7" type="ORF">VCS650_LOCUS40148</name>
</gene>